<evidence type="ECO:0000259" key="7">
    <source>
        <dbReference type="Pfam" id="PF00931"/>
    </source>
</evidence>
<dbReference type="HOGENOM" id="CLU_000837_8_5_1"/>
<dbReference type="PANTHER" id="PTHR36766">
    <property type="entry name" value="PLANT BROAD-SPECTRUM MILDEW RESISTANCE PROTEIN RPW8"/>
    <property type="match status" value="1"/>
</dbReference>
<evidence type="ECO:0000256" key="2">
    <source>
        <dbReference type="ARBA" id="ARBA00022614"/>
    </source>
</evidence>
<evidence type="ECO:0008006" key="11">
    <source>
        <dbReference type="Google" id="ProtNLM"/>
    </source>
</evidence>
<evidence type="ECO:0000256" key="6">
    <source>
        <dbReference type="ARBA" id="ARBA00022840"/>
    </source>
</evidence>
<evidence type="ECO:0000256" key="3">
    <source>
        <dbReference type="ARBA" id="ARBA00022737"/>
    </source>
</evidence>
<keyword evidence="3" id="KW-0677">Repeat</keyword>
<reference evidence="9" key="1">
    <citation type="submission" date="2015-04" db="UniProtKB">
        <authorList>
            <consortium name="EnsemblPlants"/>
        </authorList>
    </citation>
    <scope>IDENTIFICATION</scope>
    <source>
        <strain evidence="9">SL10</strain>
    </source>
</reference>
<dbReference type="SUPFAM" id="SSF52540">
    <property type="entry name" value="P-loop containing nucleoside triphosphate hydrolases"/>
    <property type="match status" value="1"/>
</dbReference>
<dbReference type="InterPro" id="IPR002182">
    <property type="entry name" value="NB-ARC"/>
</dbReference>
<keyword evidence="2" id="KW-0433">Leucine-rich repeat</keyword>
<dbReference type="PANTHER" id="PTHR36766:SF64">
    <property type="entry name" value="OS12G0206100 PROTEIN"/>
    <property type="match status" value="1"/>
</dbReference>
<evidence type="ECO:0000256" key="5">
    <source>
        <dbReference type="ARBA" id="ARBA00022821"/>
    </source>
</evidence>
<keyword evidence="6" id="KW-0067">ATP-binding</keyword>
<dbReference type="eggNOG" id="KOG4658">
    <property type="taxonomic scope" value="Eukaryota"/>
</dbReference>
<organism evidence="9">
    <name type="scientific">Oryza nivara</name>
    <name type="common">Indian wild rice</name>
    <name type="synonym">Oryza sativa f. spontanea</name>
    <dbReference type="NCBI Taxonomy" id="4536"/>
    <lineage>
        <taxon>Eukaryota</taxon>
        <taxon>Viridiplantae</taxon>
        <taxon>Streptophyta</taxon>
        <taxon>Embryophyta</taxon>
        <taxon>Tracheophyta</taxon>
        <taxon>Spermatophyta</taxon>
        <taxon>Magnoliopsida</taxon>
        <taxon>Liliopsida</taxon>
        <taxon>Poales</taxon>
        <taxon>Poaceae</taxon>
        <taxon>BOP clade</taxon>
        <taxon>Oryzoideae</taxon>
        <taxon>Oryzeae</taxon>
        <taxon>Oryzinae</taxon>
        <taxon>Oryza</taxon>
    </lineage>
</organism>
<dbReference type="Gene3D" id="3.40.50.300">
    <property type="entry name" value="P-loop containing nucleotide triphosphate hydrolases"/>
    <property type="match status" value="1"/>
</dbReference>
<sequence>MCKDTTEDRRAHPSRMEFAVSAARWMVGRALGPVTGELLETWAASKKLGSNIRELKLLLLHAQAMLENAEGRDIRNGALDQLLSQLRDLAYDADDVLDELDYFRIQDELDGTYEAVDDAEEERGLVRGLALHARHTARAIARKLKCTCSASARSHADAEEGRCLPATAVGKLLPCCSPPTVHNDHAAGAKANEQHLQAPKLKFVRVEMSKKMSEIVEQLKPVCDAVDRILGPLQPSGHSKNAKTQCIDLEKRPKTTPTIIEPELFGRKDLKRIVADEIMIGKYRDNDLTVLPIVGPGGIGKTTFTQHIYEEVKNHFQISVWICVSQNFNANVLAKEIVEKMPKGNNEKENESDQEKIEKRIQSQQFLLVLDDVWEYHEDEWKTLLAPFRKSGTKGNMNLEINSYGASGRELTQVLSHFPKLSNLLIWKCQNVARLGVAEQRTITTPESSLSPSANKAAKTLTTIPQQQTGEAEEMETATADDGLLLLPPQIKVFEITECRELSLDSGGIQGLLSLQTLRIYDCPKLLCSSSSSYSPFPTSLQTLDLSKVEGMETLPSPLPNLTSLWINSCGNLRGGEVLCDLLAQGNLTSLSVYKTPNFFLGLEHSCSQVDKQEDVHRSWRLQELSTDDFARVLATPVCHLLSSSLTILVLSCNYEVECFTKEQEKALHILTSIEDLEFYCCEKLQSLPAELSQIPTIKTLWISRCPAISSLGNLPNSLQRLGISCCPAISSLGNLPNSLQQLEISSCPAISLLDSISSLDGTTIRSLPKDRLPTTLREIDVRYCRNEELKRQCRKLQGTIPIVKA</sequence>
<comment type="similarity">
    <text evidence="1">Belongs to the disease resistance NB-LRR family.</text>
</comment>
<dbReference type="InterPro" id="IPR041118">
    <property type="entry name" value="Rx_N"/>
</dbReference>
<dbReference type="Proteomes" id="UP000006591">
    <property type="component" value="Chromosome 12"/>
</dbReference>
<dbReference type="STRING" id="4536.A0A0E0JAD2"/>
<dbReference type="InterPro" id="IPR027417">
    <property type="entry name" value="P-loop_NTPase"/>
</dbReference>
<dbReference type="Gene3D" id="3.80.10.10">
    <property type="entry name" value="Ribonuclease Inhibitor"/>
    <property type="match status" value="1"/>
</dbReference>
<evidence type="ECO:0000259" key="8">
    <source>
        <dbReference type="Pfam" id="PF18052"/>
    </source>
</evidence>
<dbReference type="InterPro" id="IPR032675">
    <property type="entry name" value="LRR_dom_sf"/>
</dbReference>
<dbReference type="GO" id="GO:0006952">
    <property type="term" value="P:defense response"/>
    <property type="evidence" value="ECO:0007669"/>
    <property type="project" value="UniProtKB-KW"/>
</dbReference>
<evidence type="ECO:0000256" key="4">
    <source>
        <dbReference type="ARBA" id="ARBA00022741"/>
    </source>
</evidence>
<feature type="domain" description="Disease resistance N-terminal" evidence="8">
    <location>
        <begin position="35"/>
        <end position="107"/>
    </location>
</feature>
<evidence type="ECO:0000313" key="10">
    <source>
        <dbReference type="Proteomes" id="UP000006591"/>
    </source>
</evidence>
<dbReference type="Pfam" id="PF00931">
    <property type="entry name" value="NB-ARC"/>
    <property type="match status" value="1"/>
</dbReference>
<evidence type="ECO:0000256" key="1">
    <source>
        <dbReference type="ARBA" id="ARBA00008894"/>
    </source>
</evidence>
<keyword evidence="10" id="KW-1185">Reference proteome</keyword>
<proteinExistence type="inferred from homology"/>
<dbReference type="EnsemblPlants" id="ONIVA12G12330.1">
    <property type="protein sequence ID" value="ONIVA12G12330.1"/>
    <property type="gene ID" value="ONIVA12G12330"/>
</dbReference>
<dbReference type="GO" id="GO:0051707">
    <property type="term" value="P:response to other organism"/>
    <property type="evidence" value="ECO:0007669"/>
    <property type="project" value="UniProtKB-ARBA"/>
</dbReference>
<keyword evidence="4" id="KW-0547">Nucleotide-binding</keyword>
<dbReference type="Pfam" id="PF18052">
    <property type="entry name" value="Rx_N"/>
    <property type="match status" value="1"/>
</dbReference>
<accession>A0A0E0JAD2</accession>
<protein>
    <recommendedName>
        <fullName evidence="11">AAA+ ATPase domain-containing protein</fullName>
    </recommendedName>
</protein>
<dbReference type="Gramene" id="ONIVA12G12330.1">
    <property type="protein sequence ID" value="ONIVA12G12330.1"/>
    <property type="gene ID" value="ONIVA12G12330"/>
</dbReference>
<dbReference type="PRINTS" id="PR00364">
    <property type="entry name" value="DISEASERSIST"/>
</dbReference>
<evidence type="ECO:0000313" key="9">
    <source>
        <dbReference type="EnsemblPlants" id="ONIVA12G12330.1"/>
    </source>
</evidence>
<dbReference type="SUPFAM" id="SSF52058">
    <property type="entry name" value="L domain-like"/>
    <property type="match status" value="1"/>
</dbReference>
<feature type="domain" description="NB-ARC" evidence="7">
    <location>
        <begin position="284"/>
        <end position="395"/>
    </location>
</feature>
<dbReference type="AlphaFoldDB" id="A0A0E0JAD2"/>
<dbReference type="OMA" id="LENIACM"/>
<keyword evidence="5" id="KW-0611">Plant defense</keyword>
<name>A0A0E0JAD2_ORYNI</name>
<dbReference type="GO" id="GO:0005524">
    <property type="term" value="F:ATP binding"/>
    <property type="evidence" value="ECO:0007669"/>
    <property type="project" value="UniProtKB-KW"/>
</dbReference>
<dbReference type="GO" id="GO:0043531">
    <property type="term" value="F:ADP binding"/>
    <property type="evidence" value="ECO:0007669"/>
    <property type="project" value="InterPro"/>
</dbReference>
<reference evidence="9" key="2">
    <citation type="submission" date="2018-04" db="EMBL/GenBank/DDBJ databases">
        <title>OnivRS2 (Oryza nivara Reference Sequence Version 2).</title>
        <authorList>
            <person name="Zhang J."/>
            <person name="Kudrna D."/>
            <person name="Lee S."/>
            <person name="Talag J."/>
            <person name="Rajasekar S."/>
            <person name="Welchert J."/>
            <person name="Hsing Y.-I."/>
            <person name="Wing R.A."/>
        </authorList>
    </citation>
    <scope>NUCLEOTIDE SEQUENCE [LARGE SCALE GENOMIC DNA]</scope>
    <source>
        <strain evidence="9">SL10</strain>
    </source>
</reference>
<dbReference type="Gene3D" id="1.20.5.4130">
    <property type="match status" value="1"/>
</dbReference>